<dbReference type="SUPFAM" id="SSF52980">
    <property type="entry name" value="Restriction endonuclease-like"/>
    <property type="match status" value="1"/>
</dbReference>
<dbReference type="NCBIfam" id="TIGR00609">
    <property type="entry name" value="recB"/>
    <property type="match status" value="1"/>
</dbReference>
<dbReference type="InterPro" id="IPR014016">
    <property type="entry name" value="UvrD-like_ATP-bd"/>
</dbReference>
<dbReference type="Pfam" id="PF13361">
    <property type="entry name" value="UvrD_C"/>
    <property type="match status" value="1"/>
</dbReference>
<dbReference type="Proteomes" id="UP000279799">
    <property type="component" value="Chromosome"/>
</dbReference>
<comment type="catalytic activity">
    <reaction evidence="15">
        <text>Exonucleolytic cleavage (in the presence of ATP) in either 5'- to 3'- or 3'- to 5'-direction to yield 5'-phosphooligonucleotides.</text>
        <dbReference type="EC" id="3.1.11.5"/>
    </reaction>
</comment>
<dbReference type="RefSeq" id="WP_126600632.1">
    <property type="nucleotide sequence ID" value="NZ_LR134510.1"/>
</dbReference>
<evidence type="ECO:0000256" key="3">
    <source>
        <dbReference type="ARBA" id="ARBA00022741"/>
    </source>
</evidence>
<proteinExistence type="inferred from homology"/>
<keyword evidence="5 15" id="KW-0378">Hydrolase</keyword>
<keyword evidence="4 15" id="KW-0227">DNA damage</keyword>
<keyword evidence="7 15" id="KW-0269">Exonuclease</keyword>
<name>A0A448TW20_9PAST</name>
<dbReference type="EC" id="5.6.2.4" evidence="15"/>
<dbReference type="GO" id="GO:0005524">
    <property type="term" value="F:ATP binding"/>
    <property type="evidence" value="ECO:0007669"/>
    <property type="project" value="UniProtKB-UniRule"/>
</dbReference>
<evidence type="ECO:0000256" key="1">
    <source>
        <dbReference type="ARBA" id="ARBA00022722"/>
    </source>
</evidence>
<keyword evidence="1 15" id="KW-0540">Nuclease</keyword>
<evidence type="ECO:0000313" key="20">
    <source>
        <dbReference type="Proteomes" id="UP000279799"/>
    </source>
</evidence>
<dbReference type="EC" id="3.1.11.5" evidence="15"/>
<evidence type="ECO:0000256" key="14">
    <source>
        <dbReference type="ARBA" id="ARBA00048988"/>
    </source>
</evidence>
<dbReference type="InterPro" id="IPR027417">
    <property type="entry name" value="P-loop_NTPase"/>
</dbReference>
<dbReference type="Gene3D" id="1.10.486.10">
    <property type="entry name" value="PCRA, domain 4"/>
    <property type="match status" value="1"/>
</dbReference>
<comment type="domain">
    <text evidence="15">The N-terminal DNA-binding domain is a ssDNA-dependent ATPase and has ATP-dependent 3'-5' helicase function. This domain interacts with RecC.</text>
</comment>
<evidence type="ECO:0000256" key="5">
    <source>
        <dbReference type="ARBA" id="ARBA00022801"/>
    </source>
</evidence>
<dbReference type="Gene3D" id="1.10.3170.10">
    <property type="entry name" value="Recbcd, chain B, domain 2"/>
    <property type="match status" value="1"/>
</dbReference>
<dbReference type="AlphaFoldDB" id="A0A448TW20"/>
<comment type="catalytic activity">
    <reaction evidence="13 15">
        <text>Couples ATP hydrolysis with the unwinding of duplex DNA by translocating in the 3'-5' direction.</text>
        <dbReference type="EC" id="5.6.2.4"/>
    </reaction>
</comment>
<dbReference type="GO" id="GO:0000724">
    <property type="term" value="P:double-strand break repair via homologous recombination"/>
    <property type="evidence" value="ECO:0007669"/>
    <property type="project" value="UniProtKB-UniRule"/>
</dbReference>
<keyword evidence="20" id="KW-1185">Reference proteome</keyword>
<dbReference type="GO" id="GO:0000287">
    <property type="term" value="F:magnesium ion binding"/>
    <property type="evidence" value="ECO:0007669"/>
    <property type="project" value="UniProtKB-UniRule"/>
</dbReference>
<dbReference type="GO" id="GO:0003677">
    <property type="term" value="F:DNA binding"/>
    <property type="evidence" value="ECO:0007669"/>
    <property type="project" value="UniProtKB-UniRule"/>
</dbReference>
<feature type="binding site" evidence="15">
    <location>
        <position position="1146"/>
    </location>
    <ligand>
        <name>Mg(2+)</name>
        <dbReference type="ChEBI" id="CHEBI:18420"/>
    </ligand>
</feature>
<evidence type="ECO:0000256" key="7">
    <source>
        <dbReference type="ARBA" id="ARBA00022839"/>
    </source>
</evidence>
<evidence type="ECO:0000256" key="4">
    <source>
        <dbReference type="ARBA" id="ARBA00022763"/>
    </source>
</evidence>
<keyword evidence="12 15" id="KW-0413">Isomerase</keyword>
<organism evidence="19 20">
    <name type="scientific">Actinobacillus delphinicola</name>
    <dbReference type="NCBI Taxonomy" id="51161"/>
    <lineage>
        <taxon>Bacteria</taxon>
        <taxon>Pseudomonadati</taxon>
        <taxon>Pseudomonadota</taxon>
        <taxon>Gammaproteobacteria</taxon>
        <taxon>Pasteurellales</taxon>
        <taxon>Pasteurellaceae</taxon>
        <taxon>Actinobacillus</taxon>
    </lineage>
</organism>
<evidence type="ECO:0000256" key="15">
    <source>
        <dbReference type="HAMAP-Rule" id="MF_01485"/>
    </source>
</evidence>
<dbReference type="PROSITE" id="PS51217">
    <property type="entry name" value="UVRD_HELICASE_CTER"/>
    <property type="match status" value="1"/>
</dbReference>
<keyword evidence="8 15" id="KW-0067">ATP-binding</keyword>
<keyword evidence="6 15" id="KW-0347">Helicase</keyword>
<evidence type="ECO:0000256" key="6">
    <source>
        <dbReference type="ARBA" id="ARBA00022806"/>
    </source>
</evidence>
<keyword evidence="3 15" id="KW-0547">Nucleotide-binding</keyword>
<feature type="binding site" evidence="15">
    <location>
        <position position="1023"/>
    </location>
    <ligand>
        <name>Mg(2+)</name>
        <dbReference type="ChEBI" id="CHEBI:18420"/>
    </ligand>
</feature>
<dbReference type="Gene3D" id="3.90.320.10">
    <property type="match status" value="1"/>
</dbReference>
<dbReference type="GO" id="GO:0016887">
    <property type="term" value="F:ATP hydrolysis activity"/>
    <property type="evidence" value="ECO:0007669"/>
    <property type="project" value="RHEA"/>
</dbReference>
<keyword evidence="2 15" id="KW-0479">Metal-binding</keyword>
<dbReference type="OrthoDB" id="9810135at2"/>
<feature type="active site" description="For nuclease activity" evidence="15">
    <location>
        <position position="1159"/>
    </location>
</feature>
<dbReference type="InterPro" id="IPR000212">
    <property type="entry name" value="DNA_helicase_UvrD/REP"/>
</dbReference>
<evidence type="ECO:0000256" key="2">
    <source>
        <dbReference type="ARBA" id="ARBA00022723"/>
    </source>
</evidence>
<dbReference type="SUPFAM" id="SSF52540">
    <property type="entry name" value="P-loop containing nucleoside triphosphate hydrolases"/>
    <property type="match status" value="1"/>
</dbReference>
<comment type="cofactor">
    <cofactor evidence="15">
        <name>Mg(2+)</name>
        <dbReference type="ChEBI" id="CHEBI:18420"/>
    </cofactor>
    <text evidence="15">Binds 1 Mg(2+) ion per subunit.</text>
</comment>
<evidence type="ECO:0000259" key="18">
    <source>
        <dbReference type="PROSITE" id="PS51217"/>
    </source>
</evidence>
<dbReference type="InterPro" id="IPR011604">
    <property type="entry name" value="PDDEXK-like_dom_sf"/>
</dbReference>
<comment type="domain">
    <text evidence="15">The C-terminal domain has nuclease activity and interacts with RecD. It interacts with RecA, facilitating its loading onto ssDNA.</text>
</comment>
<dbReference type="EMBL" id="LR134510">
    <property type="protein sequence ID" value="VEJ10146.1"/>
    <property type="molecule type" value="Genomic_DNA"/>
</dbReference>
<dbReference type="GO" id="GO:0043138">
    <property type="term" value="F:3'-5' DNA helicase activity"/>
    <property type="evidence" value="ECO:0007669"/>
    <property type="project" value="UniProtKB-UniRule"/>
</dbReference>
<comment type="catalytic activity">
    <reaction evidence="14 15">
        <text>ATP + H2O = ADP + phosphate + H(+)</text>
        <dbReference type="Rhea" id="RHEA:13065"/>
        <dbReference type="ChEBI" id="CHEBI:15377"/>
        <dbReference type="ChEBI" id="CHEBI:15378"/>
        <dbReference type="ChEBI" id="CHEBI:30616"/>
        <dbReference type="ChEBI" id="CHEBI:43474"/>
        <dbReference type="ChEBI" id="CHEBI:456216"/>
        <dbReference type="EC" id="5.6.2.4"/>
    </reaction>
</comment>
<dbReference type="InterPro" id="IPR011335">
    <property type="entry name" value="Restrct_endonuc-II-like"/>
</dbReference>
<dbReference type="GO" id="GO:0008854">
    <property type="term" value="F:exodeoxyribonuclease V activity"/>
    <property type="evidence" value="ECO:0007669"/>
    <property type="project" value="UniProtKB-EC"/>
</dbReference>
<dbReference type="KEGG" id="adp:NCTC12871_01656"/>
<feature type="binding site" evidence="16">
    <location>
        <begin position="24"/>
        <end position="31"/>
    </location>
    <ligand>
        <name>ATP</name>
        <dbReference type="ChEBI" id="CHEBI:30616"/>
    </ligand>
</feature>
<dbReference type="GO" id="GO:0005829">
    <property type="term" value="C:cytosol"/>
    <property type="evidence" value="ECO:0007669"/>
    <property type="project" value="TreeGrafter"/>
</dbReference>
<evidence type="ECO:0000256" key="16">
    <source>
        <dbReference type="PROSITE-ProRule" id="PRU00560"/>
    </source>
</evidence>
<dbReference type="InterPro" id="IPR014017">
    <property type="entry name" value="DNA_helicase_UvrD-like_C"/>
</dbReference>
<dbReference type="PANTHER" id="PTHR11070">
    <property type="entry name" value="UVRD / RECB / PCRA DNA HELICASE FAMILY MEMBER"/>
    <property type="match status" value="1"/>
</dbReference>
<dbReference type="Gene3D" id="3.40.50.300">
    <property type="entry name" value="P-loop containing nucleotide triphosphate hydrolases"/>
    <property type="match status" value="2"/>
</dbReference>
<evidence type="ECO:0000313" key="19">
    <source>
        <dbReference type="EMBL" id="VEJ10146.1"/>
    </source>
</evidence>
<comment type="function">
    <text evidence="15">A helicase/nuclease that prepares dsDNA breaks (DSB) for recombinational DNA repair. Binds to DSBs and unwinds DNA via a highly rapid and processive ATP-dependent bidirectional helicase activity. Unwinds dsDNA until it encounters a Chi (crossover hotspot instigator) sequence from the 3' direction. Cuts ssDNA a few nucleotides 3' to the Chi site. The properties and activities of the enzyme are changed at Chi. The Chi-altered holoenzyme produces a long 3'-ssDNA overhang and facilitates RecA-binding to the ssDNA for homologous DNA recombination and repair. Holoenzyme degrades any linearized DNA that is unable to undergo homologous recombination. In the holoenzyme this subunit contributes ATPase, 3'-5' helicase, exonuclease activity and loads RecA onto ssDNA.</text>
</comment>
<keyword evidence="11 15" id="KW-0234">DNA repair</keyword>
<feature type="binding site" evidence="15">
    <location>
        <position position="1159"/>
    </location>
    <ligand>
        <name>Mg(2+)</name>
        <dbReference type="ChEBI" id="CHEBI:18420"/>
    </ligand>
</feature>
<evidence type="ECO:0000256" key="11">
    <source>
        <dbReference type="ARBA" id="ARBA00023204"/>
    </source>
</evidence>
<evidence type="ECO:0000259" key="17">
    <source>
        <dbReference type="PROSITE" id="PS51198"/>
    </source>
</evidence>
<accession>A0A448TW20</accession>
<keyword evidence="10 15" id="KW-0238">DNA-binding</keyword>
<evidence type="ECO:0000256" key="12">
    <source>
        <dbReference type="ARBA" id="ARBA00023235"/>
    </source>
</evidence>
<feature type="region of interest" description="Nuclease activity, interacts with RecD and RecA" evidence="15">
    <location>
        <begin position="942"/>
        <end position="1252"/>
    </location>
</feature>
<dbReference type="InterPro" id="IPR004586">
    <property type="entry name" value="RecB"/>
</dbReference>
<evidence type="ECO:0000256" key="8">
    <source>
        <dbReference type="ARBA" id="ARBA00022840"/>
    </source>
</evidence>
<protein>
    <recommendedName>
        <fullName evidence="15">RecBCD enzyme subunit RecB</fullName>
        <ecNumber evidence="15">3.1.11.5</ecNumber>
        <ecNumber evidence="15">5.6.2.4</ecNumber>
    </recommendedName>
    <alternativeName>
        <fullName evidence="15">DNA 3'-5' helicase subunit RecB</fullName>
    </alternativeName>
    <alternativeName>
        <fullName evidence="15">Exonuclease V subunit RecB</fullName>
        <shortName evidence="15">ExoV subunit RecB</shortName>
    </alternativeName>
    <alternativeName>
        <fullName evidence="15">Helicase/nuclease RecBCD subunit RecB</fullName>
    </alternativeName>
</protein>
<dbReference type="PANTHER" id="PTHR11070:SF23">
    <property type="entry name" value="RECBCD ENZYME SUBUNIT RECB"/>
    <property type="match status" value="1"/>
</dbReference>
<dbReference type="GO" id="GO:0009338">
    <property type="term" value="C:exodeoxyribonuclease V complex"/>
    <property type="evidence" value="ECO:0007669"/>
    <property type="project" value="TreeGrafter"/>
</dbReference>
<evidence type="ECO:0000256" key="13">
    <source>
        <dbReference type="ARBA" id="ARBA00034617"/>
    </source>
</evidence>
<keyword evidence="9 15" id="KW-0460">Magnesium</keyword>
<dbReference type="PROSITE" id="PS51198">
    <property type="entry name" value="UVRD_HELICASE_ATP_BIND"/>
    <property type="match status" value="1"/>
</dbReference>
<dbReference type="HAMAP" id="MF_01485">
    <property type="entry name" value="RecB"/>
    <property type="match status" value="1"/>
</dbReference>
<feature type="region of interest" description="DNA-binding and helicase activity, interacts with RecC" evidence="15">
    <location>
        <begin position="1"/>
        <end position="929"/>
    </location>
</feature>
<sequence>MTAKTIQPLNPITLPLNKTSLIEASAGTGKTHTIASLYLRLLLQVGENAFAIPLRVDQILVVTFTKMATEELKGRIRERIHEAKLAFEAVRAAGDCEQFKDNPFLYDLIQAVFKTSNLDIAITQLSLAEQDFDLAAIFTIHSFCQRMLRRYAFNSGLPFEIQLLEEGDELNLKTRFADEVWRESFYPQSLEVTKFIAKNGVSPDALLDRLRNLIGKDIAINLSQKDMLTSSTLSDFLQEQAILQADFAKIQTNFKAQWLAHCAALESLFDENSANIARYATKGVSNYLGYFNDMKTWASQSDFALAPDRLSKYFTQSALENNLKKGINPFTHPLLTLAEDYAQAEAEFAQKYAESIKLFAYYFSKEVTHKLRDYKENHTEKSYDDLLWLMEKALRGEQSEQFAQVIRHQYPFAMIDEFQDTDPQQYFIFNEIYLKAHQDSAPSGFLMIGDPKQSIYKFRGADIFSYLKAAQDAENQFTLDQNWRSNAGLIESVNTLFSMKNDTSPFLYNDIRFSAVTAAKSKLNFVLNGGKEPPMRIYLQDIEDITGKSSKIVKLNEEDFAETCALSIRQWLESAKENQATLDGETLQAKDIAVLLRDAKQAKLIKDALAKQGINSVYLSDKSNIFQTDIARDMLFVLQACLNPLNEKNILNVLSCALFSLSMGDIDRIKQQESEWEATVQRFLQYQRIWQHQGVLAMLHQLLQQEQLMTRLFLLQGGERRLTDYLHLAELLQQASVLNESEAALLHWFEKQVCGDNKLSTAEIRLESDRALVKIVTIHKSKGLAYDLVWLPFIGFSSRKNGDNIPTYYDKEKGKVLWDMAGEHDDEILQETLAEEMRLLYVALTRAKYQVVMALPTYFGKNNAQRLAWNGLWNALTPDVLTDKNEPIKTQTLLENWRNLAGGENIVIEEATALPHFETPLTAETAHLQLDVAKFQGKISRDWSVSSFTKMKYQHLFKQYAQKQNAIQYFVADRDYDEEESQFNPMTLLDDDTTTQITTCPDYPEGYSPFQFPAGNRVGTALHHFLEKLDFQIRLDTNQLEHRQMLLNLAQQMGMPLENDEQAELTIIGLGLWINAILETPFMEGNPLAFKDIALNERLNELEFFFSVPERFNPTQFNQILAEHHHLPSEPLILESFKGMMHGFIDLVFVHEGKYYLVDYKSNMLGTSQNAYNQTNIRQKMLNEHYDWQYLIYVVALNRYLRSRLPDYDYERDFGGVIYPFLRGMTGQAGEGIYFDKPTKTLVDTLEALFAC</sequence>
<comment type="similarity">
    <text evidence="15">Belongs to the helicase family. UvrD subfamily.</text>
</comment>
<comment type="miscellaneous">
    <text evidence="15">In the RecBCD complex, RecB has a slow 3'-5' helicase, an exonuclease activity and loads RecA onto ssDNA, RecD has a fast 5'-3' helicase activity, while RecC stimulates the ATPase and processivity of the RecB helicase and contributes to recognition of the Chi site.</text>
</comment>
<gene>
    <name evidence="15 19" type="primary">recB</name>
    <name evidence="19" type="ORF">NCTC12871_01656</name>
</gene>
<reference evidence="19 20" key="1">
    <citation type="submission" date="2018-12" db="EMBL/GenBank/DDBJ databases">
        <authorList>
            <consortium name="Pathogen Informatics"/>
        </authorList>
    </citation>
    <scope>NUCLEOTIDE SEQUENCE [LARGE SCALE GENOMIC DNA]</scope>
    <source>
        <strain evidence="19 20">NCTC12871</strain>
    </source>
</reference>
<dbReference type="CDD" id="cd22352">
    <property type="entry name" value="RecB_C-like"/>
    <property type="match status" value="1"/>
</dbReference>
<feature type="domain" description="UvrD-like helicase C-terminal" evidence="18">
    <location>
        <begin position="514"/>
        <end position="783"/>
    </location>
</feature>
<evidence type="ECO:0000256" key="9">
    <source>
        <dbReference type="ARBA" id="ARBA00022842"/>
    </source>
</evidence>
<dbReference type="Pfam" id="PF00580">
    <property type="entry name" value="UvrD-helicase"/>
    <property type="match status" value="1"/>
</dbReference>
<evidence type="ECO:0000256" key="10">
    <source>
        <dbReference type="ARBA" id="ARBA00023125"/>
    </source>
</evidence>
<comment type="subunit">
    <text evidence="15">Heterotrimer of RecB, RecC and RecD. All subunits contribute to DNA-binding. Interacts with RecA.</text>
</comment>
<feature type="domain" description="UvrD-like helicase ATP-binding" evidence="17">
    <location>
        <begin position="3"/>
        <end position="486"/>
    </location>
</feature>